<keyword evidence="6 8" id="KW-0456">Lyase</keyword>
<dbReference type="GO" id="GO:0000166">
    <property type="term" value="F:nucleotide binding"/>
    <property type="evidence" value="ECO:0007669"/>
    <property type="project" value="UniProtKB-KW"/>
</dbReference>
<dbReference type="Pfam" id="PF00211">
    <property type="entry name" value="Guanylate_cyc"/>
    <property type="match status" value="1"/>
</dbReference>
<dbReference type="SUPFAM" id="SSF48452">
    <property type="entry name" value="TPR-like"/>
    <property type="match status" value="2"/>
</dbReference>
<dbReference type="SMART" id="SM00028">
    <property type="entry name" value="TPR"/>
    <property type="match status" value="7"/>
</dbReference>
<dbReference type="Pfam" id="PF13424">
    <property type="entry name" value="TPR_12"/>
    <property type="match status" value="2"/>
</dbReference>
<keyword evidence="4 9" id="KW-1133">Transmembrane helix</keyword>
<dbReference type="PROSITE" id="PS50005">
    <property type="entry name" value="TPR"/>
    <property type="match status" value="4"/>
</dbReference>
<evidence type="ECO:0000259" key="10">
    <source>
        <dbReference type="PROSITE" id="PS50125"/>
    </source>
</evidence>
<dbReference type="PANTHER" id="PTHR11920:SF335">
    <property type="entry name" value="GUANYLATE CYCLASE"/>
    <property type="match status" value="1"/>
</dbReference>
<dbReference type="SUPFAM" id="SSF55073">
    <property type="entry name" value="Nucleotide cyclase"/>
    <property type="match status" value="1"/>
</dbReference>
<keyword evidence="2 9" id="KW-0812">Transmembrane</keyword>
<dbReference type="InterPro" id="IPR029787">
    <property type="entry name" value="Nucleotide_cyclase"/>
</dbReference>
<reference evidence="11" key="1">
    <citation type="submission" date="2020-02" db="EMBL/GenBank/DDBJ databases">
        <authorList>
            <person name="Meier V. D."/>
        </authorList>
    </citation>
    <scope>NUCLEOTIDE SEQUENCE</scope>
    <source>
        <strain evidence="11">AVDCRST_MAG56</strain>
    </source>
</reference>
<dbReference type="CDD" id="cd07302">
    <property type="entry name" value="CHD"/>
    <property type="match status" value="1"/>
</dbReference>
<evidence type="ECO:0000256" key="5">
    <source>
        <dbReference type="ARBA" id="ARBA00023136"/>
    </source>
</evidence>
<gene>
    <name evidence="11" type="ORF">AVDCRST_MAG56-3439</name>
</gene>
<dbReference type="GO" id="GO:0035556">
    <property type="term" value="P:intracellular signal transduction"/>
    <property type="evidence" value="ECO:0007669"/>
    <property type="project" value="InterPro"/>
</dbReference>
<evidence type="ECO:0000256" key="2">
    <source>
        <dbReference type="ARBA" id="ARBA00022692"/>
    </source>
</evidence>
<proteinExistence type="inferred from homology"/>
<feature type="repeat" description="TPR" evidence="7">
    <location>
        <begin position="127"/>
        <end position="160"/>
    </location>
</feature>
<evidence type="ECO:0000256" key="1">
    <source>
        <dbReference type="ARBA" id="ARBA00004370"/>
    </source>
</evidence>
<feature type="domain" description="Guanylate cyclase" evidence="10">
    <location>
        <begin position="476"/>
        <end position="607"/>
    </location>
</feature>
<feature type="repeat" description="TPR" evidence="7">
    <location>
        <begin position="47"/>
        <end position="80"/>
    </location>
</feature>
<protein>
    <submittedName>
        <fullName evidence="11">Proteins incorrectly called adenylate cyclase</fullName>
    </submittedName>
</protein>
<dbReference type="InterPro" id="IPR019734">
    <property type="entry name" value="TPR_rpt"/>
</dbReference>
<dbReference type="Gene3D" id="3.30.70.1230">
    <property type="entry name" value="Nucleotide cyclase"/>
    <property type="match status" value="1"/>
</dbReference>
<keyword evidence="5 9" id="KW-0472">Membrane</keyword>
<sequence length="695" mass="78449">MKKLWLYIVFLPFLVSEMEKKMYGETKPVPGIATLKNTTAVQNTALADSLFNLGAKHQGAGDFKQALTLFEKSLGIYQAIGNEKKVGDCFGNVAVTHYYQGDYSTALSFFEKSVAIYKKINYSKGVSSILNNMGGVYFYLGQYPKALDLYKQAVTTQKAIGDEKNLAATTQNIGSIYFREQDYANAMKYYDESYFVYKKLKNEKGVAQILNGIGLVYTKQGKYKKAFENLNQSLKIADKEENKQLKMEVLSSLGGLFYEQSDFEKALTYFNLCLKFSEEIGSSQYKSDSHIAIGKIMQKSGKDKEAVDKCRYGLEFAEKLGAVSLRREGCECLYNAYKSLGKTRLALYYYEKANVFEDSLKLEETSNRIMNMEFQKQQLVDSISYVQKESVIQLRHKEEVAKRDKQRNIIIITLCFILLIAAGLWNRLNYVRKSRTVLQVEKDRSEALLLNILPQEIAEELKEKGSVHARDYDLVSILFTDFKSFTQTAEKMSPQSLVEEISVCFKAFDLITEKYQIEKIKTIGDAYMAAGGIPNPDVNAPKNIVLAGLEMQAFMMARAIENRKAHRPSFEMRLGIHTGPIVAGVVGVKKFQYDVWGDTVNTASRIESNGMVEKVNVSEALYQLLKGEACFSFEYRGIINAKGKGDIAMYFVERNTSTQADARDRVAELMLAKCLSGDLEMAGKRTTLPDDVRTS</sequence>
<evidence type="ECO:0000256" key="9">
    <source>
        <dbReference type="SAM" id="Phobius"/>
    </source>
</evidence>
<organism evidence="11">
    <name type="scientific">uncultured Cytophagales bacterium</name>
    <dbReference type="NCBI Taxonomy" id="158755"/>
    <lineage>
        <taxon>Bacteria</taxon>
        <taxon>Pseudomonadati</taxon>
        <taxon>Bacteroidota</taxon>
        <taxon>Sphingobacteriia</taxon>
        <taxon>Sphingobacteriales</taxon>
        <taxon>environmental samples</taxon>
    </lineage>
</organism>
<dbReference type="InterPro" id="IPR001054">
    <property type="entry name" value="A/G_cyclase"/>
</dbReference>
<dbReference type="InterPro" id="IPR050401">
    <property type="entry name" value="Cyclic_nucleotide_synthase"/>
</dbReference>
<evidence type="ECO:0000256" key="8">
    <source>
        <dbReference type="RuleBase" id="RU000405"/>
    </source>
</evidence>
<evidence type="ECO:0000256" key="3">
    <source>
        <dbReference type="ARBA" id="ARBA00022741"/>
    </source>
</evidence>
<comment type="subcellular location">
    <subcellularLocation>
        <location evidence="1">Membrane</location>
    </subcellularLocation>
</comment>
<dbReference type="GO" id="GO:0009190">
    <property type="term" value="P:cyclic nucleotide biosynthetic process"/>
    <property type="evidence" value="ECO:0007669"/>
    <property type="project" value="InterPro"/>
</dbReference>
<dbReference type="InterPro" id="IPR011990">
    <property type="entry name" value="TPR-like_helical_dom_sf"/>
</dbReference>
<evidence type="ECO:0000256" key="7">
    <source>
        <dbReference type="PROSITE-ProRule" id="PRU00339"/>
    </source>
</evidence>
<comment type="similarity">
    <text evidence="8">Belongs to the adenylyl cyclase class-4/guanylyl cyclase family.</text>
</comment>
<accession>A0A6J4JF75</accession>
<dbReference type="PANTHER" id="PTHR11920">
    <property type="entry name" value="GUANYLYL CYCLASE"/>
    <property type="match status" value="1"/>
</dbReference>
<feature type="transmembrane region" description="Helical" evidence="9">
    <location>
        <begin position="409"/>
        <end position="425"/>
    </location>
</feature>
<dbReference type="PROSITE" id="PS00452">
    <property type="entry name" value="GUANYLATE_CYCLASE_1"/>
    <property type="match status" value="1"/>
</dbReference>
<dbReference type="EMBL" id="CADCTQ010000280">
    <property type="protein sequence ID" value="CAA9275162.1"/>
    <property type="molecule type" value="Genomic_DNA"/>
</dbReference>
<evidence type="ECO:0000256" key="4">
    <source>
        <dbReference type="ARBA" id="ARBA00022989"/>
    </source>
</evidence>
<dbReference type="AlphaFoldDB" id="A0A6J4JF75"/>
<dbReference type="Pfam" id="PF13374">
    <property type="entry name" value="TPR_10"/>
    <property type="match status" value="1"/>
</dbReference>
<dbReference type="PROSITE" id="PS50125">
    <property type="entry name" value="GUANYLATE_CYCLASE_2"/>
    <property type="match status" value="1"/>
</dbReference>
<name>A0A6J4JF75_9SPHI</name>
<feature type="repeat" description="TPR" evidence="7">
    <location>
        <begin position="247"/>
        <end position="280"/>
    </location>
</feature>
<dbReference type="SMART" id="SM00044">
    <property type="entry name" value="CYCc"/>
    <property type="match status" value="1"/>
</dbReference>
<keyword evidence="3" id="KW-0547">Nucleotide-binding</keyword>
<keyword evidence="7" id="KW-0802">TPR repeat</keyword>
<dbReference type="GO" id="GO:0004016">
    <property type="term" value="F:adenylate cyclase activity"/>
    <property type="evidence" value="ECO:0007669"/>
    <property type="project" value="UniProtKB-ARBA"/>
</dbReference>
<evidence type="ECO:0000256" key="6">
    <source>
        <dbReference type="ARBA" id="ARBA00023239"/>
    </source>
</evidence>
<dbReference type="Gene3D" id="1.25.40.10">
    <property type="entry name" value="Tetratricopeptide repeat domain"/>
    <property type="match status" value="2"/>
</dbReference>
<evidence type="ECO:0000313" key="11">
    <source>
        <dbReference type="EMBL" id="CAA9275162.1"/>
    </source>
</evidence>
<dbReference type="InterPro" id="IPR018297">
    <property type="entry name" value="A/G_cyclase_CS"/>
</dbReference>
<feature type="repeat" description="TPR" evidence="7">
    <location>
        <begin position="207"/>
        <end position="240"/>
    </location>
</feature>
<dbReference type="GO" id="GO:0016020">
    <property type="term" value="C:membrane"/>
    <property type="evidence" value="ECO:0007669"/>
    <property type="project" value="UniProtKB-SubCell"/>
</dbReference>